<protein>
    <submittedName>
        <fullName evidence="1">Uncharacterized protein</fullName>
    </submittedName>
</protein>
<keyword evidence="2" id="KW-1185">Reference proteome</keyword>
<gene>
    <name evidence="1" type="primary">30</name>
    <name evidence="1" type="ORF">SEA_CARON_30</name>
</gene>
<evidence type="ECO:0000313" key="1">
    <source>
        <dbReference type="EMBL" id="WDS52056.1"/>
    </source>
</evidence>
<proteinExistence type="predicted"/>
<name>A0AAF0CLI4_9CAUD</name>
<accession>A0AAF0CLI4</accession>
<sequence length="103" mass="11572">MSAPVDLRPLTEQNVQPPYLTVIPSRYATRDKTHTGRGHATNAITAHVEPHSYYRRGETVTARAAAALYVWRDGGWRLLWECQRGDDITGRPWKAAAQEDAAK</sequence>
<dbReference type="EMBL" id="OQ190481">
    <property type="protein sequence ID" value="WDS52056.1"/>
    <property type="molecule type" value="Genomic_DNA"/>
</dbReference>
<organism evidence="1 2">
    <name type="scientific">Microbacterium phage Caron</name>
    <dbReference type="NCBI Taxonomy" id="3028494"/>
    <lineage>
        <taxon>Viruses</taxon>
        <taxon>Duplodnaviria</taxon>
        <taxon>Heunggongvirae</taxon>
        <taxon>Uroviricota</taxon>
        <taxon>Caudoviricetes</taxon>
        <taxon>Casidaviridae</taxon>
        <taxon>Barnstormervirus</taxon>
        <taxon>Barnstormervirus caron</taxon>
    </lineage>
</organism>
<dbReference type="Proteomes" id="UP001219759">
    <property type="component" value="Segment"/>
</dbReference>
<evidence type="ECO:0000313" key="2">
    <source>
        <dbReference type="Proteomes" id="UP001219759"/>
    </source>
</evidence>
<reference evidence="2" key="1">
    <citation type="submission" date="2023-01" db="EMBL/GenBank/DDBJ databases">
        <authorList>
            <person name="Bendele M."/>
            <person name="Baldwin A.R."/>
            <person name="Chauncey H.A."/>
            <person name="Connelly K.A."/>
            <person name="Daniel I."/>
            <person name="Fitzgerald E.B."/>
            <person name="McKinney B.E."/>
            <person name="Murray D.M."/>
            <person name="Parshall S."/>
            <person name="Stokes L.T."/>
            <person name="Tanaka K.N."/>
            <person name="Vinson E.C."/>
            <person name="Klevikis C."/>
            <person name="Temple L."/>
            <person name="Utz L."/>
            <person name="Rinehart C.A."/>
            <person name="Garlena R.A."/>
            <person name="Russell D.A."/>
            <person name="Jacobs-Sera D."/>
            <person name="Hatfull G.F."/>
        </authorList>
    </citation>
    <scope>NUCLEOTIDE SEQUENCE [LARGE SCALE GENOMIC DNA]</scope>
</reference>